<dbReference type="Proteomes" id="UP000192796">
    <property type="component" value="Unassembled WGS sequence"/>
</dbReference>
<comment type="caution">
    <text evidence="1">The sequence shown here is derived from an EMBL/GenBank/DDBJ whole genome shotgun (WGS) entry which is preliminary data.</text>
</comment>
<evidence type="ECO:0000313" key="2">
    <source>
        <dbReference type="Proteomes" id="UP000192796"/>
    </source>
</evidence>
<gene>
    <name evidence="1" type="ORF">A3860_32975</name>
</gene>
<reference evidence="1 2" key="1">
    <citation type="submission" date="2016-03" db="EMBL/GenBank/DDBJ databases">
        <title>Niastella vici sp. nov., isolated from farmland soil.</title>
        <authorList>
            <person name="Chen L."/>
            <person name="Wang D."/>
            <person name="Yang S."/>
            <person name="Wang G."/>
        </authorList>
    </citation>
    <scope>NUCLEOTIDE SEQUENCE [LARGE SCALE GENOMIC DNA]</scope>
    <source>
        <strain evidence="1 2">DJ57</strain>
    </source>
</reference>
<name>A0A1V9FQN5_9BACT</name>
<dbReference type="EMBL" id="LVYD01000060">
    <property type="protein sequence ID" value="OQP60628.1"/>
    <property type="molecule type" value="Genomic_DNA"/>
</dbReference>
<keyword evidence="2" id="KW-1185">Reference proteome</keyword>
<dbReference type="STRING" id="1703345.A3860_32975"/>
<proteinExistence type="predicted"/>
<protein>
    <recommendedName>
        <fullName evidence="3">Lipoprotein</fullName>
    </recommendedName>
</protein>
<sequence length="84" mass="9418">MKYSVVLSILILFACGCNRNDVRTKLLNEQKILKDSANNIRERIGGYMEKGVCDSAAAKKKQLGTVHARLIDIQSSLDSFEKMK</sequence>
<evidence type="ECO:0008006" key="3">
    <source>
        <dbReference type="Google" id="ProtNLM"/>
    </source>
</evidence>
<organism evidence="1 2">
    <name type="scientific">Niastella vici</name>
    <dbReference type="NCBI Taxonomy" id="1703345"/>
    <lineage>
        <taxon>Bacteria</taxon>
        <taxon>Pseudomonadati</taxon>
        <taxon>Bacteroidota</taxon>
        <taxon>Chitinophagia</taxon>
        <taxon>Chitinophagales</taxon>
        <taxon>Chitinophagaceae</taxon>
        <taxon>Niastella</taxon>
    </lineage>
</organism>
<evidence type="ECO:0000313" key="1">
    <source>
        <dbReference type="EMBL" id="OQP60628.1"/>
    </source>
</evidence>
<dbReference type="PROSITE" id="PS51257">
    <property type="entry name" value="PROKAR_LIPOPROTEIN"/>
    <property type="match status" value="1"/>
</dbReference>
<dbReference type="OrthoDB" id="678597at2"/>
<dbReference type="AlphaFoldDB" id="A0A1V9FQN5"/>
<dbReference type="RefSeq" id="WP_081152828.1">
    <property type="nucleotide sequence ID" value="NZ_LVYD01000060.1"/>
</dbReference>
<accession>A0A1V9FQN5</accession>